<keyword evidence="2" id="KW-0456">Lyase</keyword>
<dbReference type="PANTHER" id="PTHR22789">
    <property type="entry name" value="FUCULOSE PHOSPHATE ALDOLASE"/>
    <property type="match status" value="1"/>
</dbReference>
<dbReference type="Pfam" id="PF00596">
    <property type="entry name" value="Aldolase_II"/>
    <property type="match status" value="1"/>
</dbReference>
<evidence type="ECO:0000256" key="1">
    <source>
        <dbReference type="ARBA" id="ARBA00022723"/>
    </source>
</evidence>
<evidence type="ECO:0000256" key="2">
    <source>
        <dbReference type="ARBA" id="ARBA00023239"/>
    </source>
</evidence>
<sequence>MKTFAFNGQPTHPTTEWLLNGMKDVFSKEGYSYLTAPEDNTNLVFNVIDRESPRPFRRKAQGTFVVSIAETNSSPEDIHKEAYPYLVRSLANHLMYIAHGDKETEVHFLTPEQGSYSLTFSTEEKENNVIERVFTRLEPLASSQLVIDNDFVEDLPEELWQGDHVTRSLKESGAKLDSMDLLPAPFPLEEVLSDRDIRHLKKLYGIGGLSYGNLSARKDNNHFWMSASGIDKGNMNDVGKDFLYITGYDDEKNTMKVSIPPQITPKRASVDAIEHWMIYKEHPEVGAIVHVHAWMDGIEATEFNYPCGTVELAEAVADIVSKSEDPSRTVVGLKNHGLTITGTSLEDIFERIEGKIIPQVPMQ</sequence>
<dbReference type="RefSeq" id="WP_385937955.1">
    <property type="nucleotide sequence ID" value="NZ_JBHSOZ010000002.1"/>
</dbReference>
<dbReference type="Gene3D" id="3.40.225.10">
    <property type="entry name" value="Class II aldolase/adducin N-terminal domain"/>
    <property type="match status" value="1"/>
</dbReference>
<dbReference type="PANTHER" id="PTHR22789:SF0">
    <property type="entry name" value="3-OXO-TETRONATE 4-PHOSPHATE DECARBOXYLASE-RELATED"/>
    <property type="match status" value="1"/>
</dbReference>
<protein>
    <submittedName>
        <fullName evidence="4">Class II aldolase/adducin family protein</fullName>
    </submittedName>
</protein>
<dbReference type="Proteomes" id="UP001596142">
    <property type="component" value="Unassembled WGS sequence"/>
</dbReference>
<keyword evidence="5" id="KW-1185">Reference proteome</keyword>
<organism evidence="4 5">
    <name type="scientific">Thalassorhabdus alkalitolerans</name>
    <dbReference type="NCBI Taxonomy" id="2282697"/>
    <lineage>
        <taxon>Bacteria</taxon>
        <taxon>Bacillati</taxon>
        <taxon>Bacillota</taxon>
        <taxon>Bacilli</taxon>
        <taxon>Bacillales</taxon>
        <taxon>Bacillaceae</taxon>
        <taxon>Thalassorhabdus</taxon>
    </lineage>
</organism>
<keyword evidence="1" id="KW-0479">Metal-binding</keyword>
<dbReference type="InterPro" id="IPR001303">
    <property type="entry name" value="Aldolase_II/adducin_N"/>
</dbReference>
<dbReference type="SUPFAM" id="SSF53639">
    <property type="entry name" value="AraD/HMP-PK domain-like"/>
    <property type="match status" value="1"/>
</dbReference>
<evidence type="ECO:0000313" key="4">
    <source>
        <dbReference type="EMBL" id="MFC5711556.1"/>
    </source>
</evidence>
<reference evidence="5" key="1">
    <citation type="journal article" date="2019" name="Int. J. Syst. Evol. Microbiol.">
        <title>The Global Catalogue of Microorganisms (GCM) 10K type strain sequencing project: providing services to taxonomists for standard genome sequencing and annotation.</title>
        <authorList>
            <consortium name="The Broad Institute Genomics Platform"/>
            <consortium name="The Broad Institute Genome Sequencing Center for Infectious Disease"/>
            <person name="Wu L."/>
            <person name="Ma J."/>
        </authorList>
    </citation>
    <scope>NUCLEOTIDE SEQUENCE [LARGE SCALE GENOMIC DNA]</scope>
    <source>
        <strain evidence="5">CECT 7184</strain>
    </source>
</reference>
<dbReference type="InterPro" id="IPR050197">
    <property type="entry name" value="Aldolase_class_II_sugar_metab"/>
</dbReference>
<evidence type="ECO:0000313" key="5">
    <source>
        <dbReference type="Proteomes" id="UP001596142"/>
    </source>
</evidence>
<dbReference type="EMBL" id="JBHSOZ010000002">
    <property type="protein sequence ID" value="MFC5711556.1"/>
    <property type="molecule type" value="Genomic_DNA"/>
</dbReference>
<proteinExistence type="predicted"/>
<gene>
    <name evidence="4" type="ORF">ACFPU1_02035</name>
</gene>
<comment type="caution">
    <text evidence="4">The sequence shown here is derived from an EMBL/GenBank/DDBJ whole genome shotgun (WGS) entry which is preliminary data.</text>
</comment>
<feature type="domain" description="Class II aldolase/adducin N-terminal" evidence="3">
    <location>
        <begin position="195"/>
        <end position="353"/>
    </location>
</feature>
<dbReference type="InterPro" id="IPR036409">
    <property type="entry name" value="Aldolase_II/adducin_N_sf"/>
</dbReference>
<dbReference type="SMART" id="SM01007">
    <property type="entry name" value="Aldolase_II"/>
    <property type="match status" value="1"/>
</dbReference>
<evidence type="ECO:0000259" key="3">
    <source>
        <dbReference type="SMART" id="SM01007"/>
    </source>
</evidence>
<accession>A0ABW0YHE2</accession>
<name>A0ABW0YHE2_9BACI</name>